<feature type="binding site" evidence="7">
    <location>
        <position position="201"/>
    </location>
    <ligand>
        <name>Zn(2+)</name>
        <dbReference type="ChEBI" id="CHEBI:29105"/>
    </ligand>
</feature>
<evidence type="ECO:0000256" key="1">
    <source>
        <dbReference type="ARBA" id="ARBA00000552"/>
    </source>
</evidence>
<evidence type="ECO:0000313" key="9">
    <source>
        <dbReference type="Proteomes" id="UP001253545"/>
    </source>
</evidence>
<dbReference type="EC" id="5.3.1.17" evidence="7"/>
<dbReference type="RefSeq" id="WP_311369800.1">
    <property type="nucleotide sequence ID" value="NZ_JAVRHX010000006.1"/>
</dbReference>
<proteinExistence type="inferred from homology"/>
<accession>A0ABU2ZW81</accession>
<reference evidence="8 9" key="1">
    <citation type="submission" date="2023-09" db="EMBL/GenBank/DDBJ databases">
        <authorList>
            <person name="Rey-Velasco X."/>
        </authorList>
    </citation>
    <scope>NUCLEOTIDE SEQUENCE [LARGE SCALE GENOMIC DNA]</scope>
    <source>
        <strain evidence="8 9">P117</strain>
    </source>
</reference>
<feature type="binding site" evidence="7">
    <location>
        <position position="243"/>
    </location>
    <ligand>
        <name>Zn(2+)</name>
        <dbReference type="ChEBI" id="CHEBI:29105"/>
    </ligand>
</feature>
<dbReference type="InterPro" id="IPR021120">
    <property type="entry name" value="KduI/IolB_isomerase"/>
</dbReference>
<evidence type="ECO:0000256" key="2">
    <source>
        <dbReference type="ARBA" id="ARBA00005148"/>
    </source>
</evidence>
<organism evidence="8 9">
    <name type="scientific">Glaciecola petra</name>
    <dbReference type="NCBI Taxonomy" id="3075602"/>
    <lineage>
        <taxon>Bacteria</taxon>
        <taxon>Pseudomonadati</taxon>
        <taxon>Pseudomonadota</taxon>
        <taxon>Gammaproteobacteria</taxon>
        <taxon>Alteromonadales</taxon>
        <taxon>Alteromonadaceae</taxon>
        <taxon>Glaciecola</taxon>
    </lineage>
</organism>
<dbReference type="SUPFAM" id="SSF51182">
    <property type="entry name" value="RmlC-like cupins"/>
    <property type="match status" value="1"/>
</dbReference>
<dbReference type="NCBIfam" id="NF002091">
    <property type="entry name" value="PRK00924.1"/>
    <property type="match status" value="1"/>
</dbReference>
<dbReference type="PANTHER" id="PTHR38461:SF1">
    <property type="entry name" value="4-DEOXY-L-THREO-5-HEXOSULOSE-URONATE KETOL-ISOMERASE"/>
    <property type="match status" value="1"/>
</dbReference>
<evidence type="ECO:0000313" key="8">
    <source>
        <dbReference type="EMBL" id="MDT0596273.1"/>
    </source>
</evidence>
<feature type="binding site" evidence="7">
    <location>
        <position position="196"/>
    </location>
    <ligand>
        <name>Zn(2+)</name>
        <dbReference type="ChEBI" id="CHEBI:29105"/>
    </ligand>
</feature>
<comment type="caution">
    <text evidence="8">The sequence shown here is derived from an EMBL/GenBank/DDBJ whole genome shotgun (WGS) entry which is preliminary data.</text>
</comment>
<evidence type="ECO:0000256" key="7">
    <source>
        <dbReference type="HAMAP-Rule" id="MF_00687"/>
    </source>
</evidence>
<feature type="binding site" evidence="7">
    <location>
        <position position="194"/>
    </location>
    <ligand>
        <name>Zn(2+)</name>
        <dbReference type="ChEBI" id="CHEBI:29105"/>
    </ligand>
</feature>
<dbReference type="InterPro" id="IPR027449">
    <property type="entry name" value="KduI_N"/>
</dbReference>
<evidence type="ECO:0000256" key="5">
    <source>
        <dbReference type="ARBA" id="ARBA00022833"/>
    </source>
</evidence>
<evidence type="ECO:0000256" key="6">
    <source>
        <dbReference type="ARBA" id="ARBA00023235"/>
    </source>
</evidence>
<evidence type="ECO:0000256" key="4">
    <source>
        <dbReference type="ARBA" id="ARBA00022723"/>
    </source>
</evidence>
<dbReference type="PANTHER" id="PTHR38461">
    <property type="entry name" value="4-DEOXY-L-THREO-5-HEXOSULOSE-URONATE KETOL-ISOMERASE"/>
    <property type="match status" value="1"/>
</dbReference>
<dbReference type="GO" id="GO:0008697">
    <property type="term" value="F:4-deoxy-L-threo-5-hexosulose-uronate ketol-isomerase activity"/>
    <property type="evidence" value="ECO:0007669"/>
    <property type="project" value="UniProtKB-EC"/>
</dbReference>
<dbReference type="InterPro" id="IPR011051">
    <property type="entry name" value="RmlC_Cupin_sf"/>
</dbReference>
<keyword evidence="9" id="KW-1185">Reference proteome</keyword>
<dbReference type="InterPro" id="IPR007045">
    <property type="entry name" value="KduI"/>
</dbReference>
<keyword evidence="4 7" id="KW-0479">Metal-binding</keyword>
<dbReference type="InterPro" id="IPR014710">
    <property type="entry name" value="RmlC-like_jellyroll"/>
</dbReference>
<name>A0ABU2ZW81_9ALTE</name>
<dbReference type="Pfam" id="PF04962">
    <property type="entry name" value="KduI"/>
    <property type="match status" value="1"/>
</dbReference>
<dbReference type="PIRSF" id="PIRSF006625">
    <property type="entry name" value="KduI"/>
    <property type="match status" value="1"/>
</dbReference>
<comment type="cofactor">
    <cofactor evidence="7">
        <name>Zn(2+)</name>
        <dbReference type="ChEBI" id="CHEBI:29105"/>
    </cofactor>
    <text evidence="7">Binds 1 zinc ion per subunit.</text>
</comment>
<dbReference type="EMBL" id="JAVRHX010000006">
    <property type="protein sequence ID" value="MDT0596273.1"/>
    <property type="molecule type" value="Genomic_DNA"/>
</dbReference>
<sequence length="276" mass="30922">MQIRHSTNPKDAKHYDTNRLRDEYLIDSLMRADEICLVYSQIDRVITGGAMPVNSELTLAAGDALRASSFLQRRELGIINVGGSGQVKVGDKEYSLSKLECLYLGRGEPDPTFSSDDSAQPALFYMVSTPAHKEYPSVKSTQADANAIHLGSLETSNKRTIFQYIHEKGVPSCQLVMGLTILDTGSVWNTFPAHTHDRRMEVYFYFNLGEQDRVMHLMGEPDETRHIVVKNHQAVLSPSWSIHSGAGTRNYGFIWAMAGENQAFDDMDAIDLNNFR</sequence>
<protein>
    <recommendedName>
        <fullName evidence="7">4-deoxy-L-threo-5-hexosulose-uronate ketol-isomerase</fullName>
        <ecNumber evidence="7">5.3.1.17</ecNumber>
    </recommendedName>
    <alternativeName>
        <fullName evidence="7">5-keto-4-deoxyuronate isomerase</fullName>
    </alternativeName>
    <alternativeName>
        <fullName evidence="7">DKI isomerase</fullName>
    </alternativeName>
</protein>
<dbReference type="CDD" id="cd20294">
    <property type="entry name" value="cupin_KduI_N"/>
    <property type="match status" value="1"/>
</dbReference>
<dbReference type="Gene3D" id="2.60.120.520">
    <property type="entry name" value="pectin degrading enzyme 5-keto 4- deoxyuronate isomerase, domain 1"/>
    <property type="match status" value="1"/>
</dbReference>
<comment type="pathway">
    <text evidence="2 7">Glycan metabolism; pectin degradation; 2-dehydro-3-deoxy-D-gluconate from pectin: step 4/5.</text>
</comment>
<keyword evidence="5 7" id="KW-0862">Zinc</keyword>
<dbReference type="Proteomes" id="UP001253545">
    <property type="component" value="Unassembled WGS sequence"/>
</dbReference>
<dbReference type="HAMAP" id="MF_00687">
    <property type="entry name" value="KduI"/>
    <property type="match status" value="1"/>
</dbReference>
<dbReference type="Gene3D" id="2.60.120.10">
    <property type="entry name" value="Jelly Rolls"/>
    <property type="match status" value="1"/>
</dbReference>
<comment type="catalytic activity">
    <reaction evidence="1 7">
        <text>5-dehydro-4-deoxy-D-glucuronate = 3-deoxy-D-glycero-2,5-hexodiulosonate</text>
        <dbReference type="Rhea" id="RHEA:23896"/>
        <dbReference type="ChEBI" id="CHEBI:17117"/>
        <dbReference type="ChEBI" id="CHEBI:29071"/>
        <dbReference type="EC" id="5.3.1.17"/>
    </reaction>
</comment>
<gene>
    <name evidence="7 8" type="primary">kduI</name>
    <name evidence="8" type="ORF">RM552_15570</name>
</gene>
<keyword evidence="6 7" id="KW-0413">Isomerase</keyword>
<evidence type="ECO:0000256" key="3">
    <source>
        <dbReference type="ARBA" id="ARBA00008086"/>
    </source>
</evidence>
<comment type="similarity">
    <text evidence="3 7">Belongs to the KduI family.</text>
</comment>
<dbReference type="CDD" id="cd20491">
    <property type="entry name" value="cupin_KduI_C"/>
    <property type="match status" value="1"/>
</dbReference>
<comment type="function">
    <text evidence="7">Catalyzes the isomerization of 5-dehydro-4-deoxy-D-glucuronate to 3-deoxy-D-glycero-2,5-hexodiulosonate.</text>
</comment>